<protein>
    <recommendedName>
        <fullName evidence="2">KxDL domain-containing protein</fullName>
    </recommendedName>
</protein>
<evidence type="ECO:0000259" key="2">
    <source>
        <dbReference type="Pfam" id="PF10241"/>
    </source>
</evidence>
<dbReference type="STRING" id="1246637.MTBBW1_230002"/>
<feature type="domain" description="KxDL" evidence="2">
    <location>
        <begin position="48"/>
        <end position="120"/>
    </location>
</feature>
<feature type="transmembrane region" description="Helical" evidence="1">
    <location>
        <begin position="133"/>
        <end position="154"/>
    </location>
</feature>
<organism evidence="3 4">
    <name type="scientific">Desulfamplus magnetovallimortis</name>
    <dbReference type="NCBI Taxonomy" id="1246637"/>
    <lineage>
        <taxon>Bacteria</taxon>
        <taxon>Pseudomonadati</taxon>
        <taxon>Thermodesulfobacteriota</taxon>
        <taxon>Desulfobacteria</taxon>
        <taxon>Desulfobacterales</taxon>
        <taxon>Desulfobacteraceae</taxon>
        <taxon>Desulfamplus</taxon>
    </lineage>
</organism>
<keyword evidence="4" id="KW-1185">Reference proteome</keyword>
<dbReference type="Pfam" id="PF10241">
    <property type="entry name" value="KxDL"/>
    <property type="match status" value="1"/>
</dbReference>
<dbReference type="EMBL" id="FWEV01000146">
    <property type="protein sequence ID" value="SLM30518.1"/>
    <property type="molecule type" value="Genomic_DNA"/>
</dbReference>
<dbReference type="Gene3D" id="3.90.20.10">
    <property type="match status" value="1"/>
</dbReference>
<proteinExistence type="predicted"/>
<sequence length="225" mass="26125">MLMNQILKGDVQRYCNSISIFILMLLSSVSVYGYEIAPRISDREIVESLAEIKQGQIHLSQRIDAVNQRIDDQIHSVDKRFEGIDKRFEAIDKRFEAIDKRFESLEKRIDSMAASMEKRFDDIDQRFESMQELILTLFGSTMAVVMAMLGYMIWDRRSAQKPMYEKFRHLEHHIVGVDEHISEIDEHLEMRNPSGPVLARMMAALRKLAETNPDVASVLRSFSLL</sequence>
<keyword evidence="1" id="KW-0812">Transmembrane</keyword>
<accession>A0A1W1HDQ8</accession>
<reference evidence="3 4" key="1">
    <citation type="submission" date="2017-03" db="EMBL/GenBank/DDBJ databases">
        <authorList>
            <person name="Afonso C.L."/>
            <person name="Miller P.J."/>
            <person name="Scott M.A."/>
            <person name="Spackman E."/>
            <person name="Goraichik I."/>
            <person name="Dimitrov K.M."/>
            <person name="Suarez D.L."/>
            <person name="Swayne D.E."/>
        </authorList>
    </citation>
    <scope>NUCLEOTIDE SEQUENCE [LARGE SCALE GENOMIC DNA]</scope>
    <source>
        <strain evidence="3">PRJEB14757</strain>
    </source>
</reference>
<feature type="transmembrane region" description="Helical" evidence="1">
    <location>
        <begin position="14"/>
        <end position="34"/>
    </location>
</feature>
<evidence type="ECO:0000313" key="3">
    <source>
        <dbReference type="EMBL" id="SLM30518.1"/>
    </source>
</evidence>
<dbReference type="InterPro" id="IPR019371">
    <property type="entry name" value="KxDL_dom"/>
</dbReference>
<keyword evidence="1" id="KW-1133">Transmembrane helix</keyword>
<gene>
    <name evidence="3" type="ORF">MTBBW1_230002</name>
</gene>
<dbReference type="Proteomes" id="UP000191931">
    <property type="component" value="Unassembled WGS sequence"/>
</dbReference>
<evidence type="ECO:0000313" key="4">
    <source>
        <dbReference type="Proteomes" id="UP000191931"/>
    </source>
</evidence>
<dbReference type="AlphaFoldDB" id="A0A1W1HDQ8"/>
<evidence type="ECO:0000256" key="1">
    <source>
        <dbReference type="SAM" id="Phobius"/>
    </source>
</evidence>
<keyword evidence="1" id="KW-0472">Membrane</keyword>
<name>A0A1W1HDQ8_9BACT</name>